<dbReference type="GO" id="GO:0035653">
    <property type="term" value="P:clathrin-coated vesicle cargo loading, AP-1-mediated"/>
    <property type="evidence" value="ECO:0007669"/>
    <property type="project" value="EnsemblFungi"/>
</dbReference>
<dbReference type="EMBL" id="LT598461">
    <property type="protein sequence ID" value="SCU96884.1"/>
    <property type="molecule type" value="Genomic_DNA"/>
</dbReference>
<dbReference type="InterPro" id="IPR046837">
    <property type="entry name" value="Laa1/Sip1/HEATR5-like_HEAT"/>
</dbReference>
<dbReference type="Pfam" id="PF25808">
    <property type="entry name" value="TPR_LAA1_C"/>
    <property type="match status" value="1"/>
</dbReference>
<evidence type="ECO:0000313" key="3">
    <source>
        <dbReference type="EMBL" id="SCU96884.1"/>
    </source>
</evidence>
<dbReference type="STRING" id="1266660.A0A1G4K057"/>
<dbReference type="GO" id="GO:0042147">
    <property type="term" value="P:retrograde transport, endosome to Golgi"/>
    <property type="evidence" value="ECO:0007669"/>
    <property type="project" value="EnsemblFungi"/>
</dbReference>
<protein>
    <submittedName>
        <fullName evidence="3">LADA_0H03268g1_1</fullName>
    </submittedName>
</protein>
<dbReference type="PANTHER" id="PTHR21663">
    <property type="entry name" value="HYPOTHETICAL HEAT DOMAIN-CONTAINING"/>
    <property type="match status" value="1"/>
</dbReference>
<reference evidence="3 4" key="1">
    <citation type="submission" date="2016-03" db="EMBL/GenBank/DDBJ databases">
        <authorList>
            <person name="Devillers H."/>
        </authorList>
    </citation>
    <scope>NUCLEOTIDE SEQUENCE [LARGE SCALE GENOMIC DNA]</scope>
    <source>
        <strain evidence="3">CBS 10888</strain>
    </source>
</reference>
<dbReference type="GO" id="GO:0005829">
    <property type="term" value="C:cytosol"/>
    <property type="evidence" value="ECO:0007669"/>
    <property type="project" value="GOC"/>
</dbReference>
<dbReference type="GO" id="GO:0016020">
    <property type="term" value="C:membrane"/>
    <property type="evidence" value="ECO:0007669"/>
    <property type="project" value="TreeGrafter"/>
</dbReference>
<dbReference type="PANTHER" id="PTHR21663:SF0">
    <property type="entry name" value="HEAT REPEAT-CONTAINING PROTEIN 5B"/>
    <property type="match status" value="1"/>
</dbReference>
<feature type="compositionally biased region" description="Basic and acidic residues" evidence="1">
    <location>
        <begin position="1255"/>
        <end position="1267"/>
    </location>
</feature>
<dbReference type="Proteomes" id="UP000190274">
    <property type="component" value="Chromosome H"/>
</dbReference>
<dbReference type="SUPFAM" id="SSF48371">
    <property type="entry name" value="ARM repeat"/>
    <property type="match status" value="2"/>
</dbReference>
<dbReference type="GO" id="GO:0006897">
    <property type="term" value="P:endocytosis"/>
    <property type="evidence" value="ECO:0007669"/>
    <property type="project" value="TreeGrafter"/>
</dbReference>
<dbReference type="GO" id="GO:0008104">
    <property type="term" value="P:intracellular protein localization"/>
    <property type="evidence" value="ECO:0007669"/>
    <property type="project" value="EnsemblFungi"/>
</dbReference>
<keyword evidence="4" id="KW-1185">Reference proteome</keyword>
<sequence>MVQLPQEDIVQLLQNCDDKYHALVKWITDCLRLVHSDTVRAEFICKQIQEFVRLVNAKGDEWSELSLVVCQQLSCLYMVNIKLLKGIAGNTVYDSVVELSKVISEERPGSQPFKKSKKKAYIYSPAKLVSTVILRQCVICQVTELKPFFPCLLTETLKSIKKMVEKPKYMHGGYLGQLMLLVAGIYERDPNVDSAITSKYIKTFKLILESARTDEDAYPALPLCAIIRVYGYLYKSDRFLEGQVSSNHLEYLRTKFLIDGYGLYGFFRDNLRQETSTCLAEILHDWYFEKKLVLLEDIITFLSDLFITYDNRCTEVGMHETLIHFFNLSLSHNEDCLTSEKYLTVITTLTFSIFENPKVRDRKLDYISRCMKYFEILHGLILCHMSESSQLLMLFSLFDCEKENTAHLTLDKEGAIAVFPAIVFLQFGRTLMNMLSATFSSNLRKVLWIRSKLLDLSINDNFQVRIHAAKTLKTFLTHVPSFLPDILNSTLDTLSKNLFASKSFSFSKCHGLAFILASLADISEPENVPSELIMRINIFATTILKDHPPSSALGNYYKQLIAWILLCGLINYKNDDFLRIQSSQLFLFWKSILTHNFSYRDEDELYKNVELRNHALACLLSYLNKINLDAALAKQVSFLLTKCSTFNNSVQIKTKTIDNILLQNESRLLQVYLKIHDFVKHDFNSAILILIVKNFADPNLYTEPSHSFLDGITAAQDKSSKGSSLLTESQSIRKLFCDNSGFAYGLSSKIEKFSIDELKVKNSGSVKAKSLEPWDGYRAFIFSDLEAEIYRPISSVFSYDCLITLYGINGYSEREEYSPRVTTSIINSSMEVFSLIFPYLNDKIQCSVLESMNSCIFSKKTVTSRSMAISFNSCVAIYSALVVINNDSLSLRESVASLILKIVKGIPSYGDEFLVRIKAECVGLTLSAVSKMNCAEDTDDLEFAHGITEVLVKDILDCNEPFSRVFNVLSLSSIFRYKRSNVSFLRTLGILEDLIKDPHPIVHAWSLEALSILIEGAGTIDNRTASKILILLQDVFIGSSYGKNASPSWSLNYYSLWDTHRIITKIFQNLTQLMGPEIKTLSEHALTIFNNILFLSVGIPDIISNAYGVGTITNLAAFKLYEEFGVKAIISAATFLIRQELCLNLSDLKYGSLLAPCGVVSSGPYNHFATSTGFAAINQLVRLDLLNDSYEDFELLAWSYFNLTPTSEQARAFIKDWFDHTSLNDSSWADRLYHLYFLSTQKLWKLEIENKRRLDNSSDLGSKDRTTSQDAEAVNAEERGFTDESHAATKVDRLAWPTRLFILDLLRELFLMCSEKATLRHDLQYNVSKMIKICFSACTMKLAVIKKAGIELLGLIIGLFSPDDELAAKKLKEEEAPIVGALMPAFEEGGNIANVASALSVCACYLSTTRHTSELNARLTELLVSSLAAVIEKPEVLVIGQVRISSVKCKNDIEMVVLKAWADLTIRAVENDSEALLDFVKPFWDTLVPSWILILREQAGLASLNSNTGKGTTYGEESGSVNDFAKLREYWMTYAEAISCVSLNDPSSLHSLLKQADLESFVFVVYAQCLQHLTLNFENRALKLKMLDIAHKFLKIDVSSELFFMDDILEESVEIFERIVFVDGGKEQSSLVLVIEGLILKYLDHFGSDNRFILEADKVYLLIRVLMMIISSKIPFLKNESLDLSPNTNHGDLNLLKVCFSSVARLICQFPTEFRVDLNACMLYISGRIIESSHRDALVPTVLPLLKEILSMEGTSEEEARLILVFFEAGKQQVLNSLPKDLAIATFMILSTYGDNCFSDQDIALFVELLYESFSDDDARDIAFGAFKSSLRKASSSVTSKAIVRRLLSKLLAAANDCKLSEAGVLSLVEVLIVFSKEYIKNDPETSERTLTFSLSSLLMLYEQKAADSAMVFQSITSLFEMDLEQCKTILNDKFDSRRRLLFSELVTSCGKGDKVVSNMSSENNIELKTFI</sequence>
<proteinExistence type="predicted"/>
<name>A0A1G4K057_9SACH</name>
<dbReference type="GO" id="GO:0030139">
    <property type="term" value="C:endocytic vesicle"/>
    <property type="evidence" value="ECO:0007669"/>
    <property type="project" value="TreeGrafter"/>
</dbReference>
<dbReference type="InterPro" id="IPR057981">
    <property type="entry name" value="TPR_LAA1-like_C"/>
</dbReference>
<dbReference type="InterPro" id="IPR040108">
    <property type="entry name" value="Laa1/Sip1/HEATR5"/>
</dbReference>
<dbReference type="GO" id="GO:0005794">
    <property type="term" value="C:Golgi apparatus"/>
    <property type="evidence" value="ECO:0007669"/>
    <property type="project" value="TreeGrafter"/>
</dbReference>
<feature type="domain" description="LAA1-like C-terminal TPR repeats" evidence="2">
    <location>
        <begin position="1799"/>
        <end position="1957"/>
    </location>
</feature>
<evidence type="ECO:0000259" key="2">
    <source>
        <dbReference type="Pfam" id="PF25808"/>
    </source>
</evidence>
<accession>A0A1G4K057</accession>
<evidence type="ECO:0000313" key="4">
    <source>
        <dbReference type="Proteomes" id="UP000190274"/>
    </source>
</evidence>
<gene>
    <name evidence="3" type="ORF">LADA_0H03268G</name>
</gene>
<dbReference type="Pfam" id="PF20210">
    <property type="entry name" value="Laa1_Sip1_HTR5"/>
    <property type="match status" value="1"/>
</dbReference>
<dbReference type="OrthoDB" id="192608at2759"/>
<organism evidence="3 4">
    <name type="scientific">Lachancea dasiensis</name>
    <dbReference type="NCBI Taxonomy" id="1072105"/>
    <lineage>
        <taxon>Eukaryota</taxon>
        <taxon>Fungi</taxon>
        <taxon>Dikarya</taxon>
        <taxon>Ascomycota</taxon>
        <taxon>Saccharomycotina</taxon>
        <taxon>Saccharomycetes</taxon>
        <taxon>Saccharomycetales</taxon>
        <taxon>Saccharomycetaceae</taxon>
        <taxon>Lachancea</taxon>
    </lineage>
</organism>
<evidence type="ECO:0000256" key="1">
    <source>
        <dbReference type="SAM" id="MobiDB-lite"/>
    </source>
</evidence>
<feature type="region of interest" description="Disordered" evidence="1">
    <location>
        <begin position="1255"/>
        <end position="1281"/>
    </location>
</feature>
<dbReference type="InterPro" id="IPR016024">
    <property type="entry name" value="ARM-type_fold"/>
</dbReference>